<comment type="similarity">
    <text evidence="1">Belongs to the phospholipase D family.</text>
</comment>
<feature type="transmembrane region" description="Helical" evidence="2">
    <location>
        <begin position="49"/>
        <end position="71"/>
    </location>
</feature>
<reference evidence="4 5" key="1">
    <citation type="journal article" date="2015" name="Nat. Commun.">
        <title>Lucilia cuprina genome unlocks parasitic fly biology to underpin future interventions.</title>
        <authorList>
            <person name="Anstead C.A."/>
            <person name="Korhonen P.K."/>
            <person name="Young N.D."/>
            <person name="Hall R.S."/>
            <person name="Jex A.R."/>
            <person name="Murali S.C."/>
            <person name="Hughes D.S."/>
            <person name="Lee S.F."/>
            <person name="Perry T."/>
            <person name="Stroehlein A.J."/>
            <person name="Ansell B.R."/>
            <person name="Breugelmans B."/>
            <person name="Hofmann A."/>
            <person name="Qu J."/>
            <person name="Dugan S."/>
            <person name="Lee S.L."/>
            <person name="Chao H."/>
            <person name="Dinh H."/>
            <person name="Han Y."/>
            <person name="Doddapaneni H.V."/>
            <person name="Worley K.C."/>
            <person name="Muzny D.M."/>
            <person name="Ioannidis P."/>
            <person name="Waterhouse R.M."/>
            <person name="Zdobnov E.M."/>
            <person name="James P.J."/>
            <person name="Bagnall N.H."/>
            <person name="Kotze A.C."/>
            <person name="Gibbs R.A."/>
            <person name="Richards S."/>
            <person name="Batterham P."/>
            <person name="Gasser R.B."/>
        </authorList>
    </citation>
    <scope>NUCLEOTIDE SEQUENCE [LARGE SCALE GENOMIC DNA]</scope>
    <source>
        <strain evidence="4 5">LS</strain>
        <tissue evidence="4">Full body</tissue>
    </source>
</reference>
<dbReference type="InterPro" id="IPR032803">
    <property type="entry name" value="PLDc_3"/>
</dbReference>
<name>A0A0L0C4R7_LUCCU</name>
<evidence type="ECO:0000313" key="4">
    <source>
        <dbReference type="EMBL" id="KNC27285.1"/>
    </source>
</evidence>
<dbReference type="InterPro" id="IPR001736">
    <property type="entry name" value="PLipase_D/transphosphatidylase"/>
</dbReference>
<organism evidence="4 5">
    <name type="scientific">Lucilia cuprina</name>
    <name type="common">Green bottle fly</name>
    <name type="synonym">Australian sheep blowfly</name>
    <dbReference type="NCBI Taxonomy" id="7375"/>
    <lineage>
        <taxon>Eukaryota</taxon>
        <taxon>Metazoa</taxon>
        <taxon>Ecdysozoa</taxon>
        <taxon>Arthropoda</taxon>
        <taxon>Hexapoda</taxon>
        <taxon>Insecta</taxon>
        <taxon>Pterygota</taxon>
        <taxon>Neoptera</taxon>
        <taxon>Endopterygota</taxon>
        <taxon>Diptera</taxon>
        <taxon>Brachycera</taxon>
        <taxon>Muscomorpha</taxon>
        <taxon>Oestroidea</taxon>
        <taxon>Calliphoridae</taxon>
        <taxon>Luciliinae</taxon>
        <taxon>Lucilia</taxon>
    </lineage>
</organism>
<accession>A0A0L0C4R7</accession>
<feature type="domain" description="PLD phosphodiesterase" evidence="3">
    <location>
        <begin position="430"/>
        <end position="456"/>
    </location>
</feature>
<dbReference type="Pfam" id="PF13918">
    <property type="entry name" value="PLDc_3"/>
    <property type="match status" value="1"/>
</dbReference>
<protein>
    <recommendedName>
        <fullName evidence="3">PLD phosphodiesterase domain-containing protein</fullName>
    </recommendedName>
</protein>
<dbReference type="Proteomes" id="UP000037069">
    <property type="component" value="Unassembled WGS sequence"/>
</dbReference>
<dbReference type="OrthoDB" id="1923775at2759"/>
<gene>
    <name evidence="4" type="ORF">FF38_13297</name>
</gene>
<evidence type="ECO:0000256" key="2">
    <source>
        <dbReference type="SAM" id="Phobius"/>
    </source>
</evidence>
<dbReference type="Pfam" id="PF00614">
    <property type="entry name" value="PLDc"/>
    <property type="match status" value="1"/>
</dbReference>
<evidence type="ECO:0000259" key="3">
    <source>
        <dbReference type="PROSITE" id="PS50035"/>
    </source>
</evidence>
<comment type="caution">
    <text evidence="4">The sequence shown here is derived from an EMBL/GenBank/DDBJ whole genome shotgun (WGS) entry which is preliminary data.</text>
</comment>
<keyword evidence="2" id="KW-0472">Membrane</keyword>
<dbReference type="SUPFAM" id="SSF56024">
    <property type="entry name" value="Phospholipase D/nuclease"/>
    <property type="match status" value="2"/>
</dbReference>
<sequence>MFHKHGNENIKTKSVYINLPEKHDLNLNKNNDEEVVVYWYRLPKFKSIYLLYLLLLLLAIFTMCLLFNSYLMKLLKFENILKLDYDYTVKSGAVDQCQMQLVESIPIHLNFTENSPSFMSSYDAWKLLLNISESSLDIGSFYWTLRGVDVIEDPTAAEGEDIFQSLMDVGLEGKVKIRIAQSMPTYKEPDHDTQLLQEKGAAEIRSLDFERLLGGGVLHTKFWISDKKHIYLGSANMDWRSLTQVKELGILAMNCPTLARDLSKIFEEYWVLSRNDSVIPQNWPSKYHTNYNFQNPMILNVNNKYNQFALLSSSPPPLTAKGRVDDIKAILNIISNAKEFVNIAVMDYYPLIIYRANKTYWPYIDDALKEAAINRRIKIKMLISWWRYSNPSEDFFLRSLQAISTSMPGVDIQIKRFVVPADEHEFLIPYGRVNHNKYMVTDNTAYIGTSNWSGDYFTDTAGVGLVLPDTVEVANNANRTNTIRQDLLSVFERDWNSPYTRDLEVEDVVAN</sequence>
<dbReference type="InterPro" id="IPR050874">
    <property type="entry name" value="Diverse_PLD-related"/>
</dbReference>
<keyword evidence="5" id="KW-1185">Reference proteome</keyword>
<dbReference type="CDD" id="cd09106">
    <property type="entry name" value="PLDc_vPLD3_4_5_like_1"/>
    <property type="match status" value="1"/>
</dbReference>
<dbReference type="CDD" id="cd09107">
    <property type="entry name" value="PLDc_vPLD3_4_5_like_2"/>
    <property type="match status" value="1"/>
</dbReference>
<proteinExistence type="inferred from homology"/>
<dbReference type="EMBL" id="JRES01000914">
    <property type="protein sequence ID" value="KNC27285.1"/>
    <property type="molecule type" value="Genomic_DNA"/>
</dbReference>
<keyword evidence="2" id="KW-1133">Transmembrane helix</keyword>
<feature type="domain" description="PLD phosphodiesterase" evidence="3">
    <location>
        <begin position="214"/>
        <end position="241"/>
    </location>
</feature>
<dbReference type="OMA" id="WTHFIPN"/>
<dbReference type="PROSITE" id="PS50035">
    <property type="entry name" value="PLD"/>
    <property type="match status" value="2"/>
</dbReference>
<dbReference type="Gene3D" id="3.30.870.10">
    <property type="entry name" value="Endonuclease Chain A"/>
    <property type="match status" value="2"/>
</dbReference>
<dbReference type="STRING" id="7375.A0A0L0C4R7"/>
<dbReference type="AlphaFoldDB" id="A0A0L0C4R7"/>
<dbReference type="GO" id="GO:0003824">
    <property type="term" value="F:catalytic activity"/>
    <property type="evidence" value="ECO:0007669"/>
    <property type="project" value="InterPro"/>
</dbReference>
<keyword evidence="2" id="KW-0812">Transmembrane</keyword>
<dbReference type="PANTHER" id="PTHR10185:SF17">
    <property type="entry name" value="GM01519P-RELATED"/>
    <property type="match status" value="1"/>
</dbReference>
<evidence type="ECO:0000256" key="1">
    <source>
        <dbReference type="ARBA" id="ARBA00008664"/>
    </source>
</evidence>
<dbReference type="PANTHER" id="PTHR10185">
    <property type="entry name" value="PHOSPHOLIPASE D - RELATED"/>
    <property type="match status" value="1"/>
</dbReference>
<dbReference type="SMART" id="SM00155">
    <property type="entry name" value="PLDc"/>
    <property type="match status" value="2"/>
</dbReference>
<evidence type="ECO:0000313" key="5">
    <source>
        <dbReference type="Proteomes" id="UP000037069"/>
    </source>
</evidence>